<dbReference type="AlphaFoldDB" id="A0A183M9P2"/>
<evidence type="ECO:0000313" key="1">
    <source>
        <dbReference type="EMBL" id="VDP01961.1"/>
    </source>
</evidence>
<name>A0A183M9P2_9TREM</name>
<accession>A0A183M9P2</accession>
<protein>
    <submittedName>
        <fullName evidence="1">Uncharacterized protein</fullName>
    </submittedName>
</protein>
<keyword evidence="2" id="KW-1185">Reference proteome</keyword>
<organism evidence="1 2">
    <name type="scientific">Schistosoma margrebowiei</name>
    <dbReference type="NCBI Taxonomy" id="48269"/>
    <lineage>
        <taxon>Eukaryota</taxon>
        <taxon>Metazoa</taxon>
        <taxon>Spiralia</taxon>
        <taxon>Lophotrochozoa</taxon>
        <taxon>Platyhelminthes</taxon>
        <taxon>Trematoda</taxon>
        <taxon>Digenea</taxon>
        <taxon>Strigeidida</taxon>
        <taxon>Schistosomatoidea</taxon>
        <taxon>Schistosomatidae</taxon>
        <taxon>Schistosoma</taxon>
    </lineage>
</organism>
<proteinExistence type="predicted"/>
<gene>
    <name evidence="1" type="ORF">SMRZ_LOCUS12767</name>
</gene>
<reference evidence="1 2" key="1">
    <citation type="submission" date="2018-11" db="EMBL/GenBank/DDBJ databases">
        <authorList>
            <consortium name="Pathogen Informatics"/>
        </authorList>
    </citation>
    <scope>NUCLEOTIDE SEQUENCE [LARGE SCALE GENOMIC DNA]</scope>
    <source>
        <strain evidence="1 2">Zambia</strain>
    </source>
</reference>
<dbReference type="Proteomes" id="UP000277204">
    <property type="component" value="Unassembled WGS sequence"/>
</dbReference>
<evidence type="ECO:0000313" key="2">
    <source>
        <dbReference type="Proteomes" id="UP000277204"/>
    </source>
</evidence>
<sequence length="39" mass="4574">MPDTQIYENDMVSVESHIKLFLIESTYTVEDFFLGQADF</sequence>
<dbReference type="EMBL" id="UZAI01008410">
    <property type="protein sequence ID" value="VDP01961.1"/>
    <property type="molecule type" value="Genomic_DNA"/>
</dbReference>